<evidence type="ECO:0000256" key="8">
    <source>
        <dbReference type="SAM" id="Coils"/>
    </source>
</evidence>
<evidence type="ECO:0000256" key="9">
    <source>
        <dbReference type="SAM" id="SignalP"/>
    </source>
</evidence>
<dbReference type="KEGG" id="tgi:RBB81_13255"/>
<protein>
    <submittedName>
        <fullName evidence="10">TolC family protein</fullName>
    </submittedName>
</protein>
<sequence length="452" mass="50814">MRRATRARFLACFSVTLASLWSVSGLGQSPVEQPQELALVDAIQIALGNNRPTQIARLDIAKSAWEVAEAKTHRLPEIKTELLASGNIDSPSFTFQKGIFGTVDNQPVPSTDTKVSLSSGLTGYAIATVAQPISQLYQIHLMVREKELSVDLAGEKYQQKRQNTVIDVKQGYYAIVQSESALEAERSLIKEYEETDRVTTDYLKKESVLKSDSLQIKAQLAQARHQLITLSDDLQTQKEHFNDLLGRDLDIPFRTQPVPPASTDEMDLKAARKTALEQRPELKEAKINVEKAGYDRSLAKAEYIPGIGAQLQYLTPINTQILPQNILTVGLKMTWEPYEWGRRKDNVKGKDIQLQQSQYQLDQTRSQVLLDVDNTFRKLAESRSMLEVAQAARDAAKEKLREVNDQFKKVAVLLRDVLKQEAAVANADHEYEESLLAFWNAKAEFEKALGEE</sequence>
<feature type="chain" id="PRO_5043795568" evidence="9">
    <location>
        <begin position="19"/>
        <end position="452"/>
    </location>
</feature>
<reference evidence="10" key="1">
    <citation type="submission" date="2023-08" db="EMBL/GenBank/DDBJ databases">
        <authorList>
            <person name="Messyasz A."/>
            <person name="Mannisto M.K."/>
            <person name="Kerkhof L.J."/>
            <person name="Haggblom M."/>
        </authorList>
    </citation>
    <scope>NUCLEOTIDE SEQUENCE</scope>
    <source>
        <strain evidence="10">M8UP39</strain>
    </source>
</reference>
<dbReference type="GO" id="GO:1990281">
    <property type="term" value="C:efflux pump complex"/>
    <property type="evidence" value="ECO:0007669"/>
    <property type="project" value="TreeGrafter"/>
</dbReference>
<evidence type="ECO:0000313" key="10">
    <source>
        <dbReference type="EMBL" id="XCB20560.1"/>
    </source>
</evidence>
<dbReference type="GO" id="GO:0015562">
    <property type="term" value="F:efflux transmembrane transporter activity"/>
    <property type="evidence" value="ECO:0007669"/>
    <property type="project" value="InterPro"/>
</dbReference>
<feature type="coiled-coil region" evidence="8">
    <location>
        <begin position="379"/>
        <end position="406"/>
    </location>
</feature>
<keyword evidence="3" id="KW-0813">Transport</keyword>
<comment type="similarity">
    <text evidence="2">Belongs to the outer membrane factor (OMF) (TC 1.B.17) family.</text>
</comment>
<dbReference type="PANTHER" id="PTHR30026">
    <property type="entry name" value="OUTER MEMBRANE PROTEIN TOLC"/>
    <property type="match status" value="1"/>
</dbReference>
<evidence type="ECO:0000256" key="4">
    <source>
        <dbReference type="ARBA" id="ARBA00022452"/>
    </source>
</evidence>
<dbReference type="AlphaFoldDB" id="A0AAU7YVW5"/>
<dbReference type="Gene3D" id="1.20.1600.10">
    <property type="entry name" value="Outer membrane efflux proteins (OEP)"/>
    <property type="match status" value="1"/>
</dbReference>
<name>A0AAU7YVW5_9BACT</name>
<reference evidence="10" key="2">
    <citation type="journal article" date="2024" name="Environ. Microbiol.">
        <title>Genome analysis and description of Tunturibacter gen. nov. expands the diversity of Terriglobia in tundra soils.</title>
        <authorList>
            <person name="Messyasz A."/>
            <person name="Mannisto M.K."/>
            <person name="Kerkhof L.J."/>
            <person name="Haggblom M.M."/>
        </authorList>
    </citation>
    <scope>NUCLEOTIDE SEQUENCE</scope>
    <source>
        <strain evidence="10">M8UP39</strain>
    </source>
</reference>
<keyword evidence="9" id="KW-0732">Signal</keyword>
<accession>A0AAU7YVW5</accession>
<dbReference type="InterPro" id="IPR003423">
    <property type="entry name" value="OMP_efflux"/>
</dbReference>
<keyword evidence="7" id="KW-0998">Cell outer membrane</keyword>
<evidence type="ECO:0000256" key="5">
    <source>
        <dbReference type="ARBA" id="ARBA00022692"/>
    </source>
</evidence>
<evidence type="ECO:0000256" key="1">
    <source>
        <dbReference type="ARBA" id="ARBA00004442"/>
    </source>
</evidence>
<gene>
    <name evidence="10" type="ORF">RBB81_13255</name>
</gene>
<evidence type="ECO:0000256" key="6">
    <source>
        <dbReference type="ARBA" id="ARBA00023136"/>
    </source>
</evidence>
<evidence type="ECO:0000256" key="3">
    <source>
        <dbReference type="ARBA" id="ARBA00022448"/>
    </source>
</evidence>
<dbReference type="PANTHER" id="PTHR30026:SF20">
    <property type="entry name" value="OUTER MEMBRANE PROTEIN TOLC"/>
    <property type="match status" value="1"/>
</dbReference>
<dbReference type="GO" id="GO:0015288">
    <property type="term" value="F:porin activity"/>
    <property type="evidence" value="ECO:0007669"/>
    <property type="project" value="TreeGrafter"/>
</dbReference>
<keyword evidence="8" id="KW-0175">Coiled coil</keyword>
<evidence type="ECO:0000256" key="7">
    <source>
        <dbReference type="ARBA" id="ARBA00023237"/>
    </source>
</evidence>
<comment type="subcellular location">
    <subcellularLocation>
        <location evidence="1">Cell outer membrane</location>
    </subcellularLocation>
</comment>
<keyword evidence="5" id="KW-0812">Transmembrane</keyword>
<organism evidence="10">
    <name type="scientific">Tunturiibacter gelidiferens</name>
    <dbReference type="NCBI Taxonomy" id="3069689"/>
    <lineage>
        <taxon>Bacteria</taxon>
        <taxon>Pseudomonadati</taxon>
        <taxon>Acidobacteriota</taxon>
        <taxon>Terriglobia</taxon>
        <taxon>Terriglobales</taxon>
        <taxon>Acidobacteriaceae</taxon>
        <taxon>Tunturiibacter</taxon>
    </lineage>
</organism>
<keyword evidence="6" id="KW-0472">Membrane</keyword>
<dbReference type="InterPro" id="IPR051906">
    <property type="entry name" value="TolC-like"/>
</dbReference>
<feature type="signal peptide" evidence="9">
    <location>
        <begin position="1"/>
        <end position="18"/>
    </location>
</feature>
<dbReference type="SUPFAM" id="SSF56954">
    <property type="entry name" value="Outer membrane efflux proteins (OEP)"/>
    <property type="match status" value="1"/>
</dbReference>
<dbReference type="EMBL" id="CP132938">
    <property type="protein sequence ID" value="XCB20560.1"/>
    <property type="molecule type" value="Genomic_DNA"/>
</dbReference>
<proteinExistence type="inferred from homology"/>
<evidence type="ECO:0000256" key="2">
    <source>
        <dbReference type="ARBA" id="ARBA00007613"/>
    </source>
</evidence>
<dbReference type="GO" id="GO:0009279">
    <property type="term" value="C:cell outer membrane"/>
    <property type="evidence" value="ECO:0007669"/>
    <property type="project" value="UniProtKB-SubCell"/>
</dbReference>
<dbReference type="RefSeq" id="WP_353070980.1">
    <property type="nucleotide sequence ID" value="NZ_CP132938.1"/>
</dbReference>
<dbReference type="Pfam" id="PF02321">
    <property type="entry name" value="OEP"/>
    <property type="match status" value="1"/>
</dbReference>
<keyword evidence="4" id="KW-1134">Transmembrane beta strand</keyword>